<name>B9M441_GEODF</name>
<dbReference type="InterPro" id="IPR050559">
    <property type="entry name" value="P-Pant_transferase_sf"/>
</dbReference>
<dbReference type="Proteomes" id="UP000007721">
    <property type="component" value="Chromosome"/>
</dbReference>
<evidence type="ECO:0000259" key="3">
    <source>
        <dbReference type="Pfam" id="PF01648"/>
    </source>
</evidence>
<dbReference type="InterPro" id="IPR055066">
    <property type="entry name" value="AASDHPPT_N"/>
</dbReference>
<dbReference type="RefSeq" id="WP_012648224.1">
    <property type="nucleotide sequence ID" value="NC_011979.1"/>
</dbReference>
<evidence type="ECO:0000256" key="1">
    <source>
        <dbReference type="ARBA" id="ARBA00010990"/>
    </source>
</evidence>
<dbReference type="PANTHER" id="PTHR12215:SF10">
    <property type="entry name" value="L-AMINOADIPATE-SEMIALDEHYDE DEHYDROGENASE-PHOSPHOPANTETHEINYL TRANSFERASE"/>
    <property type="match status" value="1"/>
</dbReference>
<dbReference type="AlphaFoldDB" id="B9M441"/>
<evidence type="ECO:0000313" key="5">
    <source>
        <dbReference type="EMBL" id="ACM21496.1"/>
    </source>
</evidence>
<keyword evidence="6" id="KW-1185">Reference proteome</keyword>
<sequence length="233" mass="26280">MPLAHGEVHVCFYSLDVESAELQRLEQLLSADELARAKRTLNRTVRNRFIAGRGTLRRILARYLEKEPESVVFAEGEQGKPYLADRAEHQRLRFNLTHKHERAALAVSGGSELGIDLEELQETIPFCRMAERFFLSKESEELSSLPHEQQLAAFYRCWTRKEAYLKGLGTGLTRPANSFGVSLLPGQPPILDDLQYPELGRKWTLHDIGVPVGYCAALAMEGKPAALTCFPWT</sequence>
<protein>
    <submittedName>
        <fullName evidence="5">Acyl carrier protein 4'-phosphopantetheinyltransferase</fullName>
    </submittedName>
</protein>
<organism evidence="5 6">
    <name type="scientific">Geotalea daltonii (strain DSM 22248 / JCM 15807 / FRC-32)</name>
    <name type="common">Geobacter daltonii</name>
    <dbReference type="NCBI Taxonomy" id="316067"/>
    <lineage>
        <taxon>Bacteria</taxon>
        <taxon>Pseudomonadati</taxon>
        <taxon>Thermodesulfobacteriota</taxon>
        <taxon>Desulfuromonadia</taxon>
        <taxon>Geobacterales</taxon>
        <taxon>Geobacteraceae</taxon>
        <taxon>Geotalea</taxon>
    </lineage>
</organism>
<dbReference type="GO" id="GO:0008897">
    <property type="term" value="F:holo-[acyl-carrier-protein] synthase activity"/>
    <property type="evidence" value="ECO:0007669"/>
    <property type="project" value="InterPro"/>
</dbReference>
<dbReference type="GO" id="GO:0019878">
    <property type="term" value="P:lysine biosynthetic process via aminoadipic acid"/>
    <property type="evidence" value="ECO:0007669"/>
    <property type="project" value="TreeGrafter"/>
</dbReference>
<dbReference type="GO" id="GO:0000287">
    <property type="term" value="F:magnesium ion binding"/>
    <property type="evidence" value="ECO:0007669"/>
    <property type="project" value="InterPro"/>
</dbReference>
<dbReference type="Pfam" id="PF22624">
    <property type="entry name" value="AASDHPPT_N"/>
    <property type="match status" value="1"/>
</dbReference>
<dbReference type="HOGENOM" id="CLU_057011_2_3_7"/>
<keyword evidence="2 5" id="KW-0808">Transferase</keyword>
<dbReference type="KEGG" id="geo:Geob_3153"/>
<gene>
    <name evidence="5" type="primary">acpS-2</name>
    <name evidence="5" type="ordered locus">Geob_3153</name>
</gene>
<comment type="similarity">
    <text evidence="1">Belongs to the P-Pant transferase superfamily. Gsp/Sfp/HetI/AcpT family.</text>
</comment>
<dbReference type="STRING" id="316067.Geob_3153"/>
<evidence type="ECO:0000313" key="6">
    <source>
        <dbReference type="Proteomes" id="UP000007721"/>
    </source>
</evidence>
<dbReference type="GO" id="GO:0005829">
    <property type="term" value="C:cytosol"/>
    <property type="evidence" value="ECO:0007669"/>
    <property type="project" value="TreeGrafter"/>
</dbReference>
<feature type="domain" description="4'-phosphopantetheinyl transferase N-terminal" evidence="4">
    <location>
        <begin position="20"/>
        <end position="106"/>
    </location>
</feature>
<evidence type="ECO:0000259" key="4">
    <source>
        <dbReference type="Pfam" id="PF22624"/>
    </source>
</evidence>
<dbReference type="PANTHER" id="PTHR12215">
    <property type="entry name" value="PHOSPHOPANTETHEINE TRANSFERASE"/>
    <property type="match status" value="1"/>
</dbReference>
<dbReference type="OrthoDB" id="9808281at2"/>
<proteinExistence type="inferred from homology"/>
<dbReference type="EMBL" id="CP001390">
    <property type="protein sequence ID" value="ACM21496.1"/>
    <property type="molecule type" value="Genomic_DNA"/>
</dbReference>
<accession>B9M441</accession>
<dbReference type="InterPro" id="IPR037143">
    <property type="entry name" value="4-PPantetheinyl_Trfase_dom_sf"/>
</dbReference>
<evidence type="ECO:0000256" key="2">
    <source>
        <dbReference type="ARBA" id="ARBA00022679"/>
    </source>
</evidence>
<reference evidence="5 6" key="1">
    <citation type="submission" date="2009-01" db="EMBL/GenBank/DDBJ databases">
        <title>Complete sequence of Geobacter sp. FRC-32.</title>
        <authorList>
            <consortium name="US DOE Joint Genome Institute"/>
            <person name="Lucas S."/>
            <person name="Copeland A."/>
            <person name="Lapidus A."/>
            <person name="Glavina del Rio T."/>
            <person name="Dalin E."/>
            <person name="Tice H."/>
            <person name="Bruce D."/>
            <person name="Goodwin L."/>
            <person name="Pitluck S."/>
            <person name="Saunders E."/>
            <person name="Brettin T."/>
            <person name="Detter J.C."/>
            <person name="Han C."/>
            <person name="Larimer F."/>
            <person name="Land M."/>
            <person name="Hauser L."/>
            <person name="Kyrpides N."/>
            <person name="Ovchinnikova G."/>
            <person name="Kostka J."/>
            <person name="Richardson P."/>
        </authorList>
    </citation>
    <scope>NUCLEOTIDE SEQUENCE [LARGE SCALE GENOMIC DNA]</scope>
    <source>
        <strain evidence="6">DSM 22248 / JCM 15807 / FRC-32</strain>
    </source>
</reference>
<dbReference type="Gene3D" id="3.90.470.20">
    <property type="entry name" value="4'-phosphopantetheinyl transferase domain"/>
    <property type="match status" value="2"/>
</dbReference>
<feature type="domain" description="4'-phosphopantetheinyl transferase" evidence="3">
    <location>
        <begin position="113"/>
        <end position="217"/>
    </location>
</feature>
<dbReference type="SUPFAM" id="SSF56214">
    <property type="entry name" value="4'-phosphopantetheinyl transferase"/>
    <property type="match status" value="2"/>
</dbReference>
<dbReference type="Pfam" id="PF01648">
    <property type="entry name" value="ACPS"/>
    <property type="match status" value="1"/>
</dbReference>
<dbReference type="InterPro" id="IPR008278">
    <property type="entry name" value="4-PPantetheinyl_Trfase_dom"/>
</dbReference>
<dbReference type="eggNOG" id="COG2091">
    <property type="taxonomic scope" value="Bacteria"/>
</dbReference>